<reference evidence="2" key="1">
    <citation type="journal article" date="2007" name="Nature">
        <title>The grapevine genome sequence suggests ancestral hexaploidization in major angiosperm phyla.</title>
        <authorList>
            <consortium name="The French-Italian Public Consortium for Grapevine Genome Characterization."/>
            <person name="Jaillon O."/>
            <person name="Aury J.-M."/>
            <person name="Noel B."/>
            <person name="Policriti A."/>
            <person name="Clepet C."/>
            <person name="Casagrande A."/>
            <person name="Choisne N."/>
            <person name="Aubourg S."/>
            <person name="Vitulo N."/>
            <person name="Jubin C."/>
            <person name="Vezzi A."/>
            <person name="Legeai F."/>
            <person name="Hugueney P."/>
            <person name="Dasilva C."/>
            <person name="Horner D."/>
            <person name="Mica E."/>
            <person name="Jublot D."/>
            <person name="Poulain J."/>
            <person name="Bruyere C."/>
            <person name="Billault A."/>
            <person name="Segurens B."/>
            <person name="Gouyvenoux M."/>
            <person name="Ugarte E."/>
            <person name="Cattonaro F."/>
            <person name="Anthouard V."/>
            <person name="Vico V."/>
            <person name="Del Fabbro C."/>
            <person name="Alaux M."/>
            <person name="Di Gaspero G."/>
            <person name="Dumas V."/>
            <person name="Felice N."/>
            <person name="Paillard S."/>
            <person name="Juman I."/>
            <person name="Moroldo M."/>
            <person name="Scalabrin S."/>
            <person name="Canaguier A."/>
            <person name="Le Clainche I."/>
            <person name="Malacrida G."/>
            <person name="Durand E."/>
            <person name="Pesole G."/>
            <person name="Laucou V."/>
            <person name="Chatelet P."/>
            <person name="Merdinoglu D."/>
            <person name="Delledonne M."/>
            <person name="Pezzotti M."/>
            <person name="Lecharny A."/>
            <person name="Scarpelli C."/>
            <person name="Artiguenave F."/>
            <person name="Pe M.E."/>
            <person name="Valle G."/>
            <person name="Morgante M."/>
            <person name="Caboche M."/>
            <person name="Adam-Blondon A.-F."/>
            <person name="Weissenbach J."/>
            <person name="Quetier F."/>
            <person name="Wincker P."/>
        </authorList>
    </citation>
    <scope>NUCLEOTIDE SEQUENCE [LARGE SCALE GENOMIC DNA]</scope>
    <source>
        <strain evidence="2">cv. Pinot noir / PN40024</strain>
    </source>
</reference>
<name>D7TJY0_VITVI</name>
<dbReference type="PaxDb" id="29760-VIT_10s0003g02500.t01"/>
<dbReference type="Proteomes" id="UP000009183">
    <property type="component" value="Chromosome 10"/>
</dbReference>
<organism evidence="1 2">
    <name type="scientific">Vitis vinifera</name>
    <name type="common">Grape</name>
    <dbReference type="NCBI Taxonomy" id="29760"/>
    <lineage>
        <taxon>Eukaryota</taxon>
        <taxon>Viridiplantae</taxon>
        <taxon>Streptophyta</taxon>
        <taxon>Embryophyta</taxon>
        <taxon>Tracheophyta</taxon>
        <taxon>Spermatophyta</taxon>
        <taxon>Magnoliopsida</taxon>
        <taxon>eudicotyledons</taxon>
        <taxon>Gunneridae</taxon>
        <taxon>Pentapetalae</taxon>
        <taxon>rosids</taxon>
        <taxon>Vitales</taxon>
        <taxon>Vitaceae</taxon>
        <taxon>Viteae</taxon>
        <taxon>Vitis</taxon>
    </lineage>
</organism>
<sequence>MATQKFQDKFIAVIHIVLQFYWSWTFSSHGHFPHGDSLSDLLMQLHFLFLSSSDDISSFKGISSLKTRIMNKIQEQRWPQP</sequence>
<gene>
    <name evidence="1" type="ordered locus">VIT_10s0003g02500</name>
</gene>
<dbReference type="InParanoid" id="D7TJY0"/>
<accession>D7TJY0</accession>
<dbReference type="HOGENOM" id="CLU_2578728_0_0_1"/>
<dbReference type="EMBL" id="FN595992">
    <property type="protein sequence ID" value="CBI30802.3"/>
    <property type="molecule type" value="Genomic_DNA"/>
</dbReference>
<proteinExistence type="predicted"/>
<evidence type="ECO:0000313" key="2">
    <source>
        <dbReference type="Proteomes" id="UP000009183"/>
    </source>
</evidence>
<dbReference type="AlphaFoldDB" id="D7TJY0"/>
<keyword evidence="2" id="KW-1185">Reference proteome</keyword>
<evidence type="ECO:0000313" key="1">
    <source>
        <dbReference type="EMBL" id="CBI30802.3"/>
    </source>
</evidence>
<protein>
    <submittedName>
        <fullName evidence="1">Uncharacterized protein</fullName>
    </submittedName>
</protein>
<dbReference type="STRING" id="29760.D7TJY0"/>